<dbReference type="Proteomes" id="UP000633943">
    <property type="component" value="Unassembled WGS sequence"/>
</dbReference>
<protein>
    <submittedName>
        <fullName evidence="1">Uncharacterized protein</fullName>
    </submittedName>
</protein>
<proteinExistence type="predicted"/>
<dbReference type="RefSeq" id="WP_169202375.1">
    <property type="nucleotide sequence ID" value="NZ_CP059467.1"/>
</dbReference>
<evidence type="ECO:0000313" key="2">
    <source>
        <dbReference type="Proteomes" id="UP000633943"/>
    </source>
</evidence>
<name>A0ABX1NUP3_9RHOO</name>
<gene>
    <name evidence="1" type="ORF">GPA24_09305</name>
</gene>
<organism evidence="1 2">
    <name type="scientific">Aromatoleum bremense</name>
    <dbReference type="NCBI Taxonomy" id="76115"/>
    <lineage>
        <taxon>Bacteria</taxon>
        <taxon>Pseudomonadati</taxon>
        <taxon>Pseudomonadota</taxon>
        <taxon>Betaproteobacteria</taxon>
        <taxon>Rhodocyclales</taxon>
        <taxon>Rhodocyclaceae</taxon>
        <taxon>Aromatoleum</taxon>
    </lineage>
</organism>
<evidence type="ECO:0000313" key="1">
    <source>
        <dbReference type="EMBL" id="NMG15739.1"/>
    </source>
</evidence>
<reference evidence="1 2" key="1">
    <citation type="submission" date="2019-12" db="EMBL/GenBank/DDBJ databases">
        <title>Comparative genomics gives insights into the taxonomy of the Azoarcus-Aromatoleum group and reveals separate origins of nif in the plant-associated Azoarcus and non-plant-associated Aromatoleum sub-groups.</title>
        <authorList>
            <person name="Lafos M."/>
            <person name="Maluk M."/>
            <person name="Batista M."/>
            <person name="Junghare M."/>
            <person name="Carmona M."/>
            <person name="Faoro H."/>
            <person name="Cruz L.M."/>
            <person name="Battistoni F."/>
            <person name="De Souza E."/>
            <person name="Pedrosa F."/>
            <person name="Chen W.-M."/>
            <person name="Poole P.S."/>
            <person name="Dixon R.A."/>
            <person name="James E.K."/>
        </authorList>
    </citation>
    <scope>NUCLEOTIDE SEQUENCE [LARGE SCALE GENOMIC DNA]</scope>
    <source>
        <strain evidence="1 2">PbN1</strain>
    </source>
</reference>
<dbReference type="EMBL" id="WTVP01000021">
    <property type="protein sequence ID" value="NMG15739.1"/>
    <property type="molecule type" value="Genomic_DNA"/>
</dbReference>
<accession>A0ABX1NUP3</accession>
<comment type="caution">
    <text evidence="1">The sequence shown here is derived from an EMBL/GenBank/DDBJ whole genome shotgun (WGS) entry which is preliminary data.</text>
</comment>
<keyword evidence="2" id="KW-1185">Reference proteome</keyword>
<sequence length="105" mass="11895">MNVVHINTHPARLRPGEMAIHDEYGWVEIVERTGSRRKIRWIERRPEPSGTRHPDELDAELLTIWEDWVDGDTLTATSRRKATPMPGSGISLLVGTRKSLGELAT</sequence>